<dbReference type="PROSITE" id="PS50987">
    <property type="entry name" value="HTH_ARSR_2"/>
    <property type="match status" value="1"/>
</dbReference>
<proteinExistence type="predicted"/>
<feature type="domain" description="HTH arsR-type" evidence="1">
    <location>
        <begin position="5"/>
        <end position="100"/>
    </location>
</feature>
<dbReference type="GO" id="GO:0003700">
    <property type="term" value="F:DNA-binding transcription factor activity"/>
    <property type="evidence" value="ECO:0007669"/>
    <property type="project" value="InterPro"/>
</dbReference>
<dbReference type="InterPro" id="IPR036388">
    <property type="entry name" value="WH-like_DNA-bd_sf"/>
</dbReference>
<evidence type="ECO:0000313" key="3">
    <source>
        <dbReference type="Proteomes" id="UP000325415"/>
    </source>
</evidence>
<dbReference type="InterPro" id="IPR052543">
    <property type="entry name" value="HTH_Metal-responsive_Reg"/>
</dbReference>
<dbReference type="InterPro" id="IPR001845">
    <property type="entry name" value="HTH_ArsR_DNA-bd_dom"/>
</dbReference>
<dbReference type="SMART" id="SM00418">
    <property type="entry name" value="HTH_ARSR"/>
    <property type="match status" value="1"/>
</dbReference>
<dbReference type="Proteomes" id="UP000325415">
    <property type="component" value="Unassembled WGS sequence"/>
</dbReference>
<dbReference type="Gene3D" id="1.10.10.10">
    <property type="entry name" value="Winged helix-like DNA-binding domain superfamily/Winged helix DNA-binding domain"/>
    <property type="match status" value="1"/>
</dbReference>
<dbReference type="GO" id="GO:0046686">
    <property type="term" value="P:response to cadmium ion"/>
    <property type="evidence" value="ECO:0007669"/>
    <property type="project" value="TreeGrafter"/>
</dbReference>
<reference evidence="2 3" key="1">
    <citation type="submission" date="2018-04" db="EMBL/GenBank/DDBJ databases">
        <authorList>
            <person name="Eckel V.P."/>
            <person name="Vogel R.F."/>
        </authorList>
    </citation>
    <scope>NUCLEOTIDE SEQUENCE [LARGE SCALE GENOMIC DNA]</scope>
    <source>
        <strain evidence="3">TMW 2.1764</strain>
    </source>
</reference>
<dbReference type="PANTHER" id="PTHR39168:SF2">
    <property type="entry name" value="HTH-TYPE TRANSCRIPTIONAL REGULATOR CMTR"/>
    <property type="match status" value="1"/>
</dbReference>
<dbReference type="Pfam" id="PF12840">
    <property type="entry name" value="HTH_20"/>
    <property type="match status" value="1"/>
</dbReference>
<organism evidence="2 3">
    <name type="scientific">Bifidobacterium tibiigranuli</name>
    <dbReference type="NCBI Taxonomy" id="2172043"/>
    <lineage>
        <taxon>Bacteria</taxon>
        <taxon>Bacillati</taxon>
        <taxon>Actinomycetota</taxon>
        <taxon>Actinomycetes</taxon>
        <taxon>Bifidobacteriales</taxon>
        <taxon>Bifidobacteriaceae</taxon>
        <taxon>Bifidobacterium</taxon>
    </lineage>
</organism>
<dbReference type="GO" id="GO:0003677">
    <property type="term" value="F:DNA binding"/>
    <property type="evidence" value="ECO:0007669"/>
    <property type="project" value="TreeGrafter"/>
</dbReference>
<dbReference type="CDD" id="cd00090">
    <property type="entry name" value="HTH_ARSR"/>
    <property type="match status" value="1"/>
</dbReference>
<dbReference type="SUPFAM" id="SSF46785">
    <property type="entry name" value="Winged helix' DNA-binding domain"/>
    <property type="match status" value="1"/>
</dbReference>
<keyword evidence="3" id="KW-1185">Reference proteome</keyword>
<dbReference type="InterPro" id="IPR036390">
    <property type="entry name" value="WH_DNA-bd_sf"/>
</dbReference>
<dbReference type="GO" id="GO:0097063">
    <property type="term" value="F:cadmium ion sensor activity"/>
    <property type="evidence" value="ECO:0007669"/>
    <property type="project" value="TreeGrafter"/>
</dbReference>
<dbReference type="InterPro" id="IPR011991">
    <property type="entry name" value="ArsR-like_HTH"/>
</dbReference>
<evidence type="ECO:0000259" key="1">
    <source>
        <dbReference type="PROSITE" id="PS50987"/>
    </source>
</evidence>
<dbReference type="GO" id="GO:0032791">
    <property type="term" value="F:lead ion binding"/>
    <property type="evidence" value="ECO:0007669"/>
    <property type="project" value="TreeGrafter"/>
</dbReference>
<sequence>MSNRVFPEALPDIAASAAVLADPSRAAMCAALMDGRAWTVGELGAYTGLARSTASEHVDVLVGCGLAAAVRQGRHRYIRLAGEDVANVIEALGVIAGGTLPTPPSLRAWTANKSLREGRTCYRHLAGALGVRLSEQLEAHGFIDDHWQPTASGIHLLDSWGILTDPVPSGVQCMDSTERRFHLAGPLGTAICQAFFAHGWVARLPGNKRAAQLTPSGSAALRAADLNVDQHSDS</sequence>
<dbReference type="EMBL" id="QDAG01000011">
    <property type="protein sequence ID" value="KAE8126783.1"/>
    <property type="molecule type" value="Genomic_DNA"/>
</dbReference>
<protein>
    <submittedName>
        <fullName evidence="2">ArsR family transcriptional regulator</fullName>
    </submittedName>
</protein>
<name>A0A5N6RYB4_9BIFI</name>
<evidence type="ECO:0000313" key="2">
    <source>
        <dbReference type="EMBL" id="KAE8126783.1"/>
    </source>
</evidence>
<accession>A0A5N6RYB4</accession>
<dbReference type="PANTHER" id="PTHR39168">
    <property type="entry name" value="TRANSCRIPTIONAL REGULATOR-RELATED"/>
    <property type="match status" value="1"/>
</dbReference>
<gene>
    <name evidence="2" type="ORF">DDE84_09990</name>
</gene>
<dbReference type="AlphaFoldDB" id="A0A5N6RYB4"/>
<comment type="caution">
    <text evidence="2">The sequence shown here is derived from an EMBL/GenBank/DDBJ whole genome shotgun (WGS) entry which is preliminary data.</text>
</comment>
<dbReference type="GO" id="GO:0010288">
    <property type="term" value="P:response to lead ion"/>
    <property type="evidence" value="ECO:0007669"/>
    <property type="project" value="TreeGrafter"/>
</dbReference>
<dbReference type="OrthoDB" id="3232131at2"/>